<feature type="region of interest" description="Disordered" evidence="1">
    <location>
        <begin position="194"/>
        <end position="219"/>
    </location>
</feature>
<comment type="caution">
    <text evidence="2">The sequence shown here is derived from an EMBL/GenBank/DDBJ whole genome shotgun (WGS) entry which is preliminary data.</text>
</comment>
<gene>
    <name evidence="2" type="ORF">N7G274_007573</name>
</gene>
<organism evidence="2 3">
    <name type="scientific">Stereocaulon virgatum</name>
    <dbReference type="NCBI Taxonomy" id="373712"/>
    <lineage>
        <taxon>Eukaryota</taxon>
        <taxon>Fungi</taxon>
        <taxon>Dikarya</taxon>
        <taxon>Ascomycota</taxon>
        <taxon>Pezizomycotina</taxon>
        <taxon>Lecanoromycetes</taxon>
        <taxon>OSLEUM clade</taxon>
        <taxon>Lecanoromycetidae</taxon>
        <taxon>Lecanorales</taxon>
        <taxon>Lecanorineae</taxon>
        <taxon>Stereocaulaceae</taxon>
        <taxon>Stereocaulon</taxon>
    </lineage>
</organism>
<name>A0ABR4A2I6_9LECA</name>
<reference evidence="2 3" key="1">
    <citation type="submission" date="2024-09" db="EMBL/GenBank/DDBJ databases">
        <title>Rethinking Asexuality: The Enigmatic Case of Functional Sexual Genes in Lepraria (Stereocaulaceae).</title>
        <authorList>
            <person name="Doellman M."/>
            <person name="Sun Y."/>
            <person name="Barcenas-Pena A."/>
            <person name="Lumbsch H.T."/>
            <person name="Grewe F."/>
        </authorList>
    </citation>
    <scope>NUCLEOTIDE SEQUENCE [LARGE SCALE GENOMIC DNA]</scope>
    <source>
        <strain evidence="2 3">Mercado 3170</strain>
    </source>
</reference>
<dbReference type="Proteomes" id="UP001590950">
    <property type="component" value="Unassembled WGS sequence"/>
</dbReference>
<protein>
    <submittedName>
        <fullName evidence="2">Uncharacterized protein</fullName>
    </submittedName>
</protein>
<evidence type="ECO:0000313" key="3">
    <source>
        <dbReference type="Proteomes" id="UP001590950"/>
    </source>
</evidence>
<dbReference type="EMBL" id="JBEFKJ010000024">
    <property type="protein sequence ID" value="KAL2039714.1"/>
    <property type="molecule type" value="Genomic_DNA"/>
</dbReference>
<sequence length="219" mass="25061">MIYNSTINYILNCTDESVSRTILNFILMDRLNDLQVKHVHHKLLLCAEVALSIKALDEFRKWTIVKGRADWALGYGSSETYTGSLLMIAESEHTDNALIGIPQMSIYMVAVQEARRDRDNKTVWEFLSDGSTFYFASLNDDCKLLTSRPLMWRNDDSAILTHIDIILLDAGQVFSSHDAHSKWRTPMYERIGDTPRVRGSSGMNRRSREMKGMTAKVYT</sequence>
<proteinExistence type="predicted"/>
<evidence type="ECO:0000313" key="2">
    <source>
        <dbReference type="EMBL" id="KAL2039714.1"/>
    </source>
</evidence>
<accession>A0ABR4A2I6</accession>
<evidence type="ECO:0000256" key="1">
    <source>
        <dbReference type="SAM" id="MobiDB-lite"/>
    </source>
</evidence>
<keyword evidence="3" id="KW-1185">Reference proteome</keyword>